<dbReference type="InterPro" id="IPR036225">
    <property type="entry name" value="SRP/SRP_N"/>
</dbReference>
<dbReference type="FunFam" id="3.40.50.300:FF:000053">
    <property type="entry name" value="Signal recognition particle receptor FtsY"/>
    <property type="match status" value="1"/>
</dbReference>
<comment type="similarity">
    <text evidence="9">Belongs to the GTP-binding SRP family. FtsY subfamily.</text>
</comment>
<protein>
    <recommendedName>
        <fullName evidence="9">Signal recognition particle receptor FtsY</fullName>
        <shortName evidence="9">SRP receptor</shortName>
        <ecNumber evidence="9">3.6.5.4</ecNumber>
    </recommendedName>
</protein>
<dbReference type="Gene3D" id="1.20.120.140">
    <property type="entry name" value="Signal recognition particle SRP54, nucleotide-binding domain"/>
    <property type="match status" value="1"/>
</dbReference>
<accession>A0A0C1JKZ1</accession>
<proteinExistence type="inferred from homology"/>
<dbReference type="PANTHER" id="PTHR43134">
    <property type="entry name" value="SIGNAL RECOGNITION PARTICLE RECEPTOR SUBUNIT ALPHA"/>
    <property type="match status" value="1"/>
</dbReference>
<dbReference type="AlphaFoldDB" id="A0A0C1JKZ1"/>
<dbReference type="GO" id="GO:0006614">
    <property type="term" value="P:SRP-dependent cotranslational protein targeting to membrane"/>
    <property type="evidence" value="ECO:0007669"/>
    <property type="project" value="InterPro"/>
</dbReference>
<evidence type="ECO:0000256" key="9">
    <source>
        <dbReference type="HAMAP-Rule" id="MF_00920"/>
    </source>
</evidence>
<dbReference type="Pfam" id="PF00448">
    <property type="entry name" value="SRP54"/>
    <property type="match status" value="1"/>
</dbReference>
<keyword evidence="3 9" id="KW-0547">Nucleotide-binding</keyword>
<keyword evidence="7 9" id="KW-0675">Receptor</keyword>
<feature type="binding site" evidence="9">
    <location>
        <begin position="133"/>
        <end position="140"/>
    </location>
    <ligand>
        <name>GTP</name>
        <dbReference type="ChEBI" id="CHEBI:37565"/>
    </ligand>
</feature>
<evidence type="ECO:0000256" key="4">
    <source>
        <dbReference type="ARBA" id="ARBA00022801"/>
    </source>
</evidence>
<keyword evidence="1 9" id="KW-1003">Cell membrane</keyword>
<comment type="subcellular location">
    <subcellularLocation>
        <location evidence="9">Cell membrane</location>
        <topology evidence="9">Peripheral membrane protein</topology>
        <orientation evidence="9">Cytoplasmic side</orientation>
    </subcellularLocation>
    <subcellularLocation>
        <location evidence="9">Cytoplasm</location>
    </subcellularLocation>
</comment>
<dbReference type="InterPro" id="IPR013822">
    <property type="entry name" value="Signal_recog_particl_SRP54_hlx"/>
</dbReference>
<dbReference type="PATRIC" id="fig|362787.3.peg.1581"/>
<dbReference type="HAMAP" id="MF_00920">
    <property type="entry name" value="FtsY"/>
    <property type="match status" value="1"/>
</dbReference>
<dbReference type="InterPro" id="IPR027417">
    <property type="entry name" value="P-loop_NTPase"/>
</dbReference>
<evidence type="ECO:0000256" key="1">
    <source>
        <dbReference type="ARBA" id="ARBA00022475"/>
    </source>
</evidence>
<dbReference type="CDD" id="cd17874">
    <property type="entry name" value="FtsY"/>
    <property type="match status" value="1"/>
</dbReference>
<organism evidence="11 12">
    <name type="scientific">Candidatus Protochlamydia amoebophila</name>
    <dbReference type="NCBI Taxonomy" id="362787"/>
    <lineage>
        <taxon>Bacteria</taxon>
        <taxon>Pseudomonadati</taxon>
        <taxon>Chlamydiota</taxon>
        <taxon>Chlamydiia</taxon>
        <taxon>Parachlamydiales</taxon>
        <taxon>Parachlamydiaceae</taxon>
        <taxon>Candidatus Protochlamydia</taxon>
    </lineage>
</organism>
<dbReference type="GO" id="GO:0003924">
    <property type="term" value="F:GTPase activity"/>
    <property type="evidence" value="ECO:0007669"/>
    <property type="project" value="UniProtKB-UniRule"/>
</dbReference>
<keyword evidence="2 9" id="KW-0963">Cytoplasm</keyword>
<dbReference type="SMART" id="SM00963">
    <property type="entry name" value="SRP54_N"/>
    <property type="match status" value="1"/>
</dbReference>
<dbReference type="NCBIfam" id="TIGR00064">
    <property type="entry name" value="ftsY"/>
    <property type="match status" value="1"/>
</dbReference>
<dbReference type="SMART" id="SM00382">
    <property type="entry name" value="AAA"/>
    <property type="match status" value="1"/>
</dbReference>
<dbReference type="PANTHER" id="PTHR43134:SF1">
    <property type="entry name" value="SIGNAL RECOGNITION PARTICLE RECEPTOR SUBUNIT ALPHA"/>
    <property type="match status" value="1"/>
</dbReference>
<dbReference type="EC" id="3.6.5.4" evidence="9"/>
<keyword evidence="4 9" id="KW-0378">Hydrolase</keyword>
<sequence>MLSFFYSSYTSKEGFQGNMVMDYFKSSFAKVKLALSRARNLLSDKLKSIFQGKIDEHTLEQLEQLLYEADFGVKTASELTEKIRDLHRQHPNLKTEDYIEALKQQLISLVSQYPSNLLELNSSQLPQIILIVGVNGNGKTTSVAKLAHQFKQKGKKVLVAAADTFRAAAIEQLELWAHKLHVEVVKGHPKSDPAAVAFDAIQAAKARKCDLVIIDTAGRLHTKTPLMQELEKIKRSCQKASQTGPHETLLVLDATTGQNAIEQAKQFHHFTPITGLILTKLDGTAKGGIVIAIQRELGIPVKFIGTGEGEEDLQPFDVQTFVSNLFD</sequence>
<feature type="binding site" evidence="9">
    <location>
        <begin position="279"/>
        <end position="282"/>
    </location>
    <ligand>
        <name>GTP</name>
        <dbReference type="ChEBI" id="CHEBI:37565"/>
    </ligand>
</feature>
<dbReference type="SMART" id="SM00962">
    <property type="entry name" value="SRP54"/>
    <property type="match status" value="1"/>
</dbReference>
<dbReference type="Gene3D" id="3.40.50.300">
    <property type="entry name" value="P-loop containing nucleotide triphosphate hydrolases"/>
    <property type="match status" value="1"/>
</dbReference>
<feature type="domain" description="SRP54-type proteins GTP-binding" evidence="10">
    <location>
        <begin position="300"/>
        <end position="313"/>
    </location>
</feature>
<dbReference type="GO" id="GO:0005886">
    <property type="term" value="C:plasma membrane"/>
    <property type="evidence" value="ECO:0007669"/>
    <property type="project" value="UniProtKB-SubCell"/>
</dbReference>
<keyword evidence="6 9" id="KW-0472">Membrane</keyword>
<comment type="subunit">
    <text evidence="9">Part of the signal recognition particle protein translocation system, which is composed of SRP and FtsY.</text>
</comment>
<comment type="function">
    <text evidence="9">Involved in targeting and insertion of nascent membrane proteins into the cytoplasmic membrane. Acts as a receptor for the complex formed by the signal recognition particle (SRP) and the ribosome-nascent chain (RNC).</text>
</comment>
<evidence type="ECO:0000313" key="12">
    <source>
        <dbReference type="Proteomes" id="UP000031465"/>
    </source>
</evidence>
<comment type="catalytic activity">
    <reaction evidence="8 9">
        <text>GTP + H2O = GDP + phosphate + H(+)</text>
        <dbReference type="Rhea" id="RHEA:19669"/>
        <dbReference type="ChEBI" id="CHEBI:15377"/>
        <dbReference type="ChEBI" id="CHEBI:15378"/>
        <dbReference type="ChEBI" id="CHEBI:37565"/>
        <dbReference type="ChEBI" id="CHEBI:43474"/>
        <dbReference type="ChEBI" id="CHEBI:58189"/>
        <dbReference type="EC" id="3.6.5.4"/>
    </reaction>
</comment>
<comment type="caution">
    <text evidence="11">The sequence shown here is derived from an EMBL/GenBank/DDBJ whole genome shotgun (WGS) entry which is preliminary data.</text>
</comment>
<evidence type="ECO:0000313" key="11">
    <source>
        <dbReference type="EMBL" id="KIC71241.1"/>
    </source>
</evidence>
<dbReference type="Pfam" id="PF02881">
    <property type="entry name" value="SRP54_N"/>
    <property type="match status" value="1"/>
</dbReference>
<dbReference type="GO" id="GO:0005047">
    <property type="term" value="F:signal recognition particle binding"/>
    <property type="evidence" value="ECO:0007669"/>
    <property type="project" value="TreeGrafter"/>
</dbReference>
<evidence type="ECO:0000256" key="7">
    <source>
        <dbReference type="ARBA" id="ARBA00023170"/>
    </source>
</evidence>
<evidence type="ECO:0000256" key="2">
    <source>
        <dbReference type="ARBA" id="ARBA00022490"/>
    </source>
</evidence>
<dbReference type="Proteomes" id="UP000031465">
    <property type="component" value="Unassembled WGS sequence"/>
</dbReference>
<name>A0A0C1JKZ1_9BACT</name>
<feature type="binding site" evidence="9">
    <location>
        <begin position="215"/>
        <end position="219"/>
    </location>
    <ligand>
        <name>GTP</name>
        <dbReference type="ChEBI" id="CHEBI:37565"/>
    </ligand>
</feature>
<evidence type="ECO:0000256" key="3">
    <source>
        <dbReference type="ARBA" id="ARBA00022741"/>
    </source>
</evidence>
<dbReference type="GO" id="GO:0005737">
    <property type="term" value="C:cytoplasm"/>
    <property type="evidence" value="ECO:0007669"/>
    <property type="project" value="UniProtKB-SubCell"/>
</dbReference>
<reference evidence="11 12" key="1">
    <citation type="journal article" date="2014" name="Mol. Biol. Evol.">
        <title>Massive expansion of Ubiquitination-related gene families within the Chlamydiae.</title>
        <authorList>
            <person name="Domman D."/>
            <person name="Collingro A."/>
            <person name="Lagkouvardos I."/>
            <person name="Gehre L."/>
            <person name="Weinmaier T."/>
            <person name="Rattei T."/>
            <person name="Subtil A."/>
            <person name="Horn M."/>
        </authorList>
    </citation>
    <scope>NUCLEOTIDE SEQUENCE [LARGE SCALE GENOMIC DNA]</scope>
    <source>
        <strain evidence="11 12">EI2</strain>
    </source>
</reference>
<dbReference type="PROSITE" id="PS00300">
    <property type="entry name" value="SRP54"/>
    <property type="match status" value="1"/>
</dbReference>
<evidence type="ECO:0000259" key="10">
    <source>
        <dbReference type="PROSITE" id="PS00300"/>
    </source>
</evidence>
<evidence type="ECO:0000256" key="5">
    <source>
        <dbReference type="ARBA" id="ARBA00023134"/>
    </source>
</evidence>
<dbReference type="SUPFAM" id="SSF47364">
    <property type="entry name" value="Domain of the SRP/SRP receptor G-proteins"/>
    <property type="match status" value="1"/>
</dbReference>
<gene>
    <name evidence="9 11" type="primary">ftsY</name>
    <name evidence="11" type="ORF">DB44_EC00170</name>
</gene>
<dbReference type="InterPro" id="IPR003593">
    <property type="entry name" value="AAA+_ATPase"/>
</dbReference>
<keyword evidence="5 9" id="KW-0342">GTP-binding</keyword>
<dbReference type="GO" id="GO:0005525">
    <property type="term" value="F:GTP binding"/>
    <property type="evidence" value="ECO:0007669"/>
    <property type="project" value="UniProtKB-UniRule"/>
</dbReference>
<evidence type="ECO:0000256" key="8">
    <source>
        <dbReference type="ARBA" id="ARBA00048027"/>
    </source>
</evidence>
<dbReference type="SUPFAM" id="SSF52540">
    <property type="entry name" value="P-loop containing nucleoside triphosphate hydrolases"/>
    <property type="match status" value="1"/>
</dbReference>
<dbReference type="InterPro" id="IPR004390">
    <property type="entry name" value="SR_rcpt_FtsY"/>
</dbReference>
<dbReference type="InterPro" id="IPR042101">
    <property type="entry name" value="SRP54_N_sf"/>
</dbReference>
<dbReference type="InterPro" id="IPR000897">
    <property type="entry name" value="SRP54_GTPase_dom"/>
</dbReference>
<dbReference type="EMBL" id="JSAN01000101">
    <property type="protein sequence ID" value="KIC71241.1"/>
    <property type="molecule type" value="Genomic_DNA"/>
</dbReference>
<evidence type="ECO:0000256" key="6">
    <source>
        <dbReference type="ARBA" id="ARBA00023136"/>
    </source>
</evidence>